<reference evidence="9 10" key="1">
    <citation type="submission" date="2019-02" db="EMBL/GenBank/DDBJ databases">
        <title>Deep-cultivation of Planctomycetes and their phenomic and genomic characterization uncovers novel biology.</title>
        <authorList>
            <person name="Wiegand S."/>
            <person name="Jogler M."/>
            <person name="Boedeker C."/>
            <person name="Pinto D."/>
            <person name="Vollmers J."/>
            <person name="Rivas-Marin E."/>
            <person name="Kohn T."/>
            <person name="Peeters S.H."/>
            <person name="Heuer A."/>
            <person name="Rast P."/>
            <person name="Oberbeckmann S."/>
            <person name="Bunk B."/>
            <person name="Jeske O."/>
            <person name="Meyerdierks A."/>
            <person name="Storesund J.E."/>
            <person name="Kallscheuer N."/>
            <person name="Luecker S."/>
            <person name="Lage O.M."/>
            <person name="Pohl T."/>
            <person name="Merkel B.J."/>
            <person name="Hornburger P."/>
            <person name="Mueller R.-W."/>
            <person name="Bruemmer F."/>
            <person name="Labrenz M."/>
            <person name="Spormann A.M."/>
            <person name="Op den Camp H."/>
            <person name="Overmann J."/>
            <person name="Amann R."/>
            <person name="Jetten M.S.M."/>
            <person name="Mascher T."/>
            <person name="Medema M.H."/>
            <person name="Devos D.P."/>
            <person name="Kaster A.-K."/>
            <person name="Ovreas L."/>
            <person name="Rohde M."/>
            <person name="Galperin M.Y."/>
            <person name="Jogler C."/>
        </authorList>
    </citation>
    <scope>NUCLEOTIDE SEQUENCE [LARGE SCALE GENOMIC DNA]</scope>
    <source>
        <strain evidence="9 10">Q31a</strain>
    </source>
</reference>
<sequence length="345" mass="36427">MKAMLLSEYKKLEIVDMPQPEIGHNELLIKVRACGICGSDIHGWDGSTGRRVPPLVMGHEAAGVVEKVGSQVTGFQVGDHLTFDSTVSCGTCGACRKGSINLCENRQVLGVSCDEFRRHGAFAEYVVVPQNICYALPKDLPFEHAALIEAVSIAVHAANRSAIKLGDTAVVVGSGMIGLLVVQAVRLAGCARVIAVDLEDSKLEIAKSLGADFTLNPKSCDVVAEVKKLTGGQGADVAFEVVGATPTVKTAIESTRKGGSITLVGNLAPNVELPLQAVVTRELTIYGSCASNGEYPECIEYLRRGDIKVQPLITATATLEDGPAWFARLYAGEPGAMKVVLQPQG</sequence>
<keyword evidence="4 7" id="KW-0862">Zinc</keyword>
<keyword evidence="6" id="KW-0520">NAD</keyword>
<evidence type="ECO:0000256" key="2">
    <source>
        <dbReference type="ARBA" id="ARBA00008072"/>
    </source>
</evidence>
<evidence type="ECO:0000259" key="8">
    <source>
        <dbReference type="SMART" id="SM00829"/>
    </source>
</evidence>
<dbReference type="GO" id="GO:0003939">
    <property type="term" value="F:L-iditol 2-dehydrogenase (NAD+) activity"/>
    <property type="evidence" value="ECO:0007669"/>
    <property type="project" value="UniProtKB-EC"/>
</dbReference>
<evidence type="ECO:0000256" key="7">
    <source>
        <dbReference type="RuleBase" id="RU361277"/>
    </source>
</evidence>
<evidence type="ECO:0000313" key="10">
    <source>
        <dbReference type="Proteomes" id="UP000318017"/>
    </source>
</evidence>
<proteinExistence type="inferred from homology"/>
<evidence type="ECO:0000256" key="5">
    <source>
        <dbReference type="ARBA" id="ARBA00023002"/>
    </source>
</evidence>
<evidence type="ECO:0000256" key="1">
    <source>
        <dbReference type="ARBA" id="ARBA00001947"/>
    </source>
</evidence>
<dbReference type="InterPro" id="IPR002328">
    <property type="entry name" value="ADH_Zn_CS"/>
</dbReference>
<organism evidence="9 10">
    <name type="scientific">Aureliella helgolandensis</name>
    <dbReference type="NCBI Taxonomy" id="2527968"/>
    <lineage>
        <taxon>Bacteria</taxon>
        <taxon>Pseudomonadati</taxon>
        <taxon>Planctomycetota</taxon>
        <taxon>Planctomycetia</taxon>
        <taxon>Pirellulales</taxon>
        <taxon>Pirellulaceae</taxon>
        <taxon>Aureliella</taxon>
    </lineage>
</organism>
<dbReference type="InterPro" id="IPR013154">
    <property type="entry name" value="ADH-like_N"/>
</dbReference>
<dbReference type="Gene3D" id="3.90.180.10">
    <property type="entry name" value="Medium-chain alcohol dehydrogenases, catalytic domain"/>
    <property type="match status" value="1"/>
</dbReference>
<accession>A0A518GFV1</accession>
<evidence type="ECO:0000256" key="6">
    <source>
        <dbReference type="ARBA" id="ARBA00023027"/>
    </source>
</evidence>
<dbReference type="InterPro" id="IPR020843">
    <property type="entry name" value="ER"/>
</dbReference>
<dbReference type="OrthoDB" id="239596at2"/>
<comment type="cofactor">
    <cofactor evidence="1 7">
        <name>Zn(2+)</name>
        <dbReference type="ChEBI" id="CHEBI:29105"/>
    </cofactor>
</comment>
<keyword evidence="5 9" id="KW-0560">Oxidoreductase</keyword>
<dbReference type="SMART" id="SM00829">
    <property type="entry name" value="PKS_ER"/>
    <property type="match status" value="1"/>
</dbReference>
<dbReference type="SUPFAM" id="SSF50129">
    <property type="entry name" value="GroES-like"/>
    <property type="match status" value="1"/>
</dbReference>
<gene>
    <name evidence="9" type="primary">gutB_2</name>
    <name evidence="9" type="ORF">Q31a_58160</name>
</gene>
<protein>
    <submittedName>
        <fullName evidence="9">Sorbitol dehydrogenase</fullName>
        <ecNumber evidence="9">1.1.1.14</ecNumber>
    </submittedName>
</protein>
<comment type="similarity">
    <text evidence="2 7">Belongs to the zinc-containing alcohol dehydrogenase family.</text>
</comment>
<dbReference type="InterPro" id="IPR013149">
    <property type="entry name" value="ADH-like_C"/>
</dbReference>
<dbReference type="RefSeq" id="WP_145084809.1">
    <property type="nucleotide sequence ID" value="NZ_CP036298.1"/>
</dbReference>
<dbReference type="SUPFAM" id="SSF51735">
    <property type="entry name" value="NAD(P)-binding Rossmann-fold domains"/>
    <property type="match status" value="1"/>
</dbReference>
<evidence type="ECO:0000256" key="4">
    <source>
        <dbReference type="ARBA" id="ARBA00022833"/>
    </source>
</evidence>
<keyword evidence="10" id="KW-1185">Reference proteome</keyword>
<dbReference type="PANTHER" id="PTHR43401:SF2">
    <property type="entry name" value="L-THREONINE 3-DEHYDROGENASE"/>
    <property type="match status" value="1"/>
</dbReference>
<evidence type="ECO:0000256" key="3">
    <source>
        <dbReference type="ARBA" id="ARBA00022723"/>
    </source>
</evidence>
<dbReference type="FunFam" id="3.40.50.720:FF:000068">
    <property type="entry name" value="Sorbitol dehydrogenase"/>
    <property type="match status" value="1"/>
</dbReference>
<dbReference type="InterPro" id="IPR011032">
    <property type="entry name" value="GroES-like_sf"/>
</dbReference>
<dbReference type="Pfam" id="PF00107">
    <property type="entry name" value="ADH_zinc_N"/>
    <property type="match status" value="1"/>
</dbReference>
<dbReference type="Gene3D" id="3.40.50.720">
    <property type="entry name" value="NAD(P)-binding Rossmann-like Domain"/>
    <property type="match status" value="1"/>
</dbReference>
<dbReference type="EMBL" id="CP036298">
    <property type="protein sequence ID" value="QDV27427.1"/>
    <property type="molecule type" value="Genomic_DNA"/>
</dbReference>
<dbReference type="GO" id="GO:0008270">
    <property type="term" value="F:zinc ion binding"/>
    <property type="evidence" value="ECO:0007669"/>
    <property type="project" value="InterPro"/>
</dbReference>
<dbReference type="EC" id="1.1.1.14" evidence="9"/>
<dbReference type="InterPro" id="IPR036291">
    <property type="entry name" value="NAD(P)-bd_dom_sf"/>
</dbReference>
<name>A0A518GFV1_9BACT</name>
<dbReference type="PROSITE" id="PS00059">
    <property type="entry name" value="ADH_ZINC"/>
    <property type="match status" value="1"/>
</dbReference>
<feature type="domain" description="Enoyl reductase (ER)" evidence="8">
    <location>
        <begin position="7"/>
        <end position="341"/>
    </location>
</feature>
<dbReference type="Proteomes" id="UP000318017">
    <property type="component" value="Chromosome"/>
</dbReference>
<dbReference type="PANTHER" id="PTHR43401">
    <property type="entry name" value="L-THREONINE 3-DEHYDROGENASE"/>
    <property type="match status" value="1"/>
</dbReference>
<dbReference type="AlphaFoldDB" id="A0A518GFV1"/>
<dbReference type="InterPro" id="IPR050129">
    <property type="entry name" value="Zn_alcohol_dh"/>
</dbReference>
<keyword evidence="3 7" id="KW-0479">Metal-binding</keyword>
<dbReference type="Pfam" id="PF08240">
    <property type="entry name" value="ADH_N"/>
    <property type="match status" value="1"/>
</dbReference>
<dbReference type="CDD" id="cd08236">
    <property type="entry name" value="sugar_DH"/>
    <property type="match status" value="1"/>
</dbReference>
<evidence type="ECO:0000313" key="9">
    <source>
        <dbReference type="EMBL" id="QDV27427.1"/>
    </source>
</evidence>
<dbReference type="KEGG" id="ahel:Q31a_58160"/>